<accession>A0ACC1PIG7</accession>
<gene>
    <name evidence="1" type="ORF">NUW58_g2421</name>
</gene>
<comment type="caution">
    <text evidence="1">The sequence shown here is derived from an EMBL/GenBank/DDBJ whole genome shotgun (WGS) entry which is preliminary data.</text>
</comment>
<keyword evidence="2" id="KW-1185">Reference proteome</keyword>
<name>A0ACC1PIG7_9PEZI</name>
<evidence type="ECO:0000313" key="2">
    <source>
        <dbReference type="Proteomes" id="UP001143856"/>
    </source>
</evidence>
<proteinExistence type="predicted"/>
<organism evidence="1 2">
    <name type="scientific">Xylaria curta</name>
    <dbReference type="NCBI Taxonomy" id="42375"/>
    <lineage>
        <taxon>Eukaryota</taxon>
        <taxon>Fungi</taxon>
        <taxon>Dikarya</taxon>
        <taxon>Ascomycota</taxon>
        <taxon>Pezizomycotina</taxon>
        <taxon>Sordariomycetes</taxon>
        <taxon>Xylariomycetidae</taxon>
        <taxon>Xylariales</taxon>
        <taxon>Xylariaceae</taxon>
        <taxon>Xylaria</taxon>
    </lineage>
</organism>
<dbReference type="EMBL" id="JAPDGR010000313">
    <property type="protein sequence ID" value="KAJ2991710.1"/>
    <property type="molecule type" value="Genomic_DNA"/>
</dbReference>
<reference evidence="1" key="1">
    <citation type="submission" date="2022-10" db="EMBL/GenBank/DDBJ databases">
        <title>Genome Sequence of Xylaria curta.</title>
        <authorList>
            <person name="Buettner E."/>
        </authorList>
    </citation>
    <scope>NUCLEOTIDE SEQUENCE</scope>
    <source>
        <strain evidence="1">Babe10</strain>
    </source>
</reference>
<sequence length="325" mass="36851">MATYQYRGFGQEQSRSISLAVVVLGAPHPRFFDPLGARPRRSMMTKQEYNIYVDVHNFVQLNIGDPSHFRNLKKLASNAAKRAGTTAKRLGLTTTNTPDFDKLMLYDFVILCDDSSSMHRDNRVQDLKTTLEEIAKIVNSIGFDRSGITIRFLNYPEDATGEFNNLTNLDEISKQVDKAYQRKRRGSELGGKLQSKVIEPFIKKPIDNGKFEKPIIVVMISDGQSTDENENTLKDVIKDCKKFLDDKQYRKGSVIFLLSQIGNSNTATELLEGVRNDEEIRDMVYCSPHRLDEMIRKPQGESPPQYNPMMLWSSKLCGLLAIGSP</sequence>
<evidence type="ECO:0000313" key="1">
    <source>
        <dbReference type="EMBL" id="KAJ2991710.1"/>
    </source>
</evidence>
<dbReference type="Proteomes" id="UP001143856">
    <property type="component" value="Unassembled WGS sequence"/>
</dbReference>
<protein>
    <submittedName>
        <fullName evidence="1">Uncharacterized protein</fullName>
    </submittedName>
</protein>